<dbReference type="AlphaFoldDB" id="A0AA36DN13"/>
<name>A0AA36DN13_CYLNA</name>
<evidence type="ECO:0000313" key="1">
    <source>
        <dbReference type="EMBL" id="CAJ0590598.1"/>
    </source>
</evidence>
<keyword evidence="2" id="KW-1185">Reference proteome</keyword>
<dbReference type="Proteomes" id="UP001176961">
    <property type="component" value="Unassembled WGS sequence"/>
</dbReference>
<accession>A0AA36DN13</accession>
<gene>
    <name evidence="1" type="ORF">CYNAS_LOCUS2581</name>
</gene>
<organism evidence="1 2">
    <name type="scientific">Cylicocyclus nassatus</name>
    <name type="common">Nematode worm</name>
    <dbReference type="NCBI Taxonomy" id="53992"/>
    <lineage>
        <taxon>Eukaryota</taxon>
        <taxon>Metazoa</taxon>
        <taxon>Ecdysozoa</taxon>
        <taxon>Nematoda</taxon>
        <taxon>Chromadorea</taxon>
        <taxon>Rhabditida</taxon>
        <taxon>Rhabditina</taxon>
        <taxon>Rhabditomorpha</taxon>
        <taxon>Strongyloidea</taxon>
        <taxon>Strongylidae</taxon>
        <taxon>Cylicocyclus</taxon>
    </lineage>
</organism>
<sequence length="240" mass="26961">MDEFFNRQTKRKKTTADDIAATVTSSLASYTIAKQGLPFSTLPLLITAMTSGSIGVSAHHDPTTVRRMVTTFATHMKWFLIFSWSKWIVFSLRTVSPQHRPITLHLFLAEVESESAEHIVEALFRHFDSMESWRDAPGLLQTVRQYALKNMIALSTDGAAVMQGHVGGVYALLKDRLTEETAGDFRPRSSLLLSVCMAHKLNLVFASQNGELFKLVQTVIMEFIISLVLQCERLDELLTI</sequence>
<dbReference type="PANTHER" id="PTHR46880:SF5">
    <property type="entry name" value="DUF4371 DOMAIN-CONTAINING PROTEIN"/>
    <property type="match status" value="1"/>
</dbReference>
<dbReference type="EMBL" id="CATQJL010000001">
    <property type="protein sequence ID" value="CAJ0590598.1"/>
    <property type="molecule type" value="Genomic_DNA"/>
</dbReference>
<dbReference type="PANTHER" id="PTHR46880">
    <property type="entry name" value="RAS-ASSOCIATING DOMAIN-CONTAINING PROTEIN"/>
    <property type="match status" value="1"/>
</dbReference>
<reference evidence="1" key="1">
    <citation type="submission" date="2023-07" db="EMBL/GenBank/DDBJ databases">
        <authorList>
            <consortium name="CYATHOMIX"/>
        </authorList>
    </citation>
    <scope>NUCLEOTIDE SEQUENCE</scope>
    <source>
        <strain evidence="1">N/A</strain>
    </source>
</reference>
<comment type="caution">
    <text evidence="1">The sequence shown here is derived from an EMBL/GenBank/DDBJ whole genome shotgun (WGS) entry which is preliminary data.</text>
</comment>
<proteinExistence type="predicted"/>
<evidence type="ECO:0000313" key="2">
    <source>
        <dbReference type="Proteomes" id="UP001176961"/>
    </source>
</evidence>
<protein>
    <submittedName>
        <fullName evidence="1">Uncharacterized protein</fullName>
    </submittedName>
</protein>